<accession>X0XJW0</accession>
<name>X0XJW0_9ZZZZ</name>
<dbReference type="Gene3D" id="3.30.40.10">
    <property type="entry name" value="Zinc/RING finger domain, C3HC4 (zinc finger)"/>
    <property type="match status" value="1"/>
</dbReference>
<dbReference type="AlphaFoldDB" id="X0XJW0"/>
<evidence type="ECO:0000259" key="1">
    <source>
        <dbReference type="Pfam" id="PF13639"/>
    </source>
</evidence>
<dbReference type="EMBL" id="BARS01045699">
    <property type="protein sequence ID" value="GAG35627.1"/>
    <property type="molecule type" value="Genomic_DNA"/>
</dbReference>
<gene>
    <name evidence="2" type="ORF">S01H1_68887</name>
</gene>
<dbReference type="Pfam" id="PF13639">
    <property type="entry name" value="zf-RING_2"/>
    <property type="match status" value="1"/>
</dbReference>
<dbReference type="InterPro" id="IPR001841">
    <property type="entry name" value="Znf_RING"/>
</dbReference>
<protein>
    <recommendedName>
        <fullName evidence="1">RING-type domain-containing protein</fullName>
    </recommendedName>
</protein>
<comment type="caution">
    <text evidence="2">The sequence shown here is derived from an EMBL/GenBank/DDBJ whole genome shotgun (WGS) entry which is preliminary data.</text>
</comment>
<reference evidence="2" key="1">
    <citation type="journal article" date="2014" name="Front. Microbiol.">
        <title>High frequency of phylogenetically diverse reductive dehalogenase-homologous genes in deep subseafloor sedimentary metagenomes.</title>
        <authorList>
            <person name="Kawai M."/>
            <person name="Futagami T."/>
            <person name="Toyoda A."/>
            <person name="Takaki Y."/>
            <person name="Nishi S."/>
            <person name="Hori S."/>
            <person name="Arai W."/>
            <person name="Tsubouchi T."/>
            <person name="Morono Y."/>
            <person name="Uchiyama I."/>
            <person name="Ito T."/>
            <person name="Fujiyama A."/>
            <person name="Inagaki F."/>
            <person name="Takami H."/>
        </authorList>
    </citation>
    <scope>NUCLEOTIDE SEQUENCE</scope>
    <source>
        <strain evidence="2">Expedition CK06-06</strain>
    </source>
</reference>
<feature type="domain" description="RING-type" evidence="1">
    <location>
        <begin position="3"/>
        <end position="51"/>
    </location>
</feature>
<sequence length="78" mass="9273">MYNECLICFEELNRNDKIATCACCKQIVHSACFAVWREKSETKFEKCIYCQQVDTIVHYSPPSVFKKCYNKIIKLFYN</sequence>
<evidence type="ECO:0000313" key="2">
    <source>
        <dbReference type="EMBL" id="GAG35627.1"/>
    </source>
</evidence>
<proteinExistence type="predicted"/>
<organism evidence="2">
    <name type="scientific">marine sediment metagenome</name>
    <dbReference type="NCBI Taxonomy" id="412755"/>
    <lineage>
        <taxon>unclassified sequences</taxon>
        <taxon>metagenomes</taxon>
        <taxon>ecological metagenomes</taxon>
    </lineage>
</organism>
<dbReference type="InterPro" id="IPR013083">
    <property type="entry name" value="Znf_RING/FYVE/PHD"/>
</dbReference>